<protein>
    <submittedName>
        <fullName evidence="2">Uncharacterized protein</fullName>
    </submittedName>
</protein>
<proteinExistence type="predicted"/>
<name>A0A7S4LEI4_9EUGL</name>
<feature type="signal peptide" evidence="1">
    <location>
        <begin position="1"/>
        <end position="17"/>
    </location>
</feature>
<keyword evidence="1" id="KW-0732">Signal</keyword>
<evidence type="ECO:0000313" key="2">
    <source>
        <dbReference type="EMBL" id="CAE0824025.1"/>
    </source>
</evidence>
<accession>A0A7S4LEI4</accession>
<evidence type="ECO:0000256" key="1">
    <source>
        <dbReference type="SAM" id="SignalP"/>
    </source>
</evidence>
<gene>
    <name evidence="2" type="ORF">EGYM00163_LOCUS35229</name>
</gene>
<feature type="chain" id="PRO_5031276918" evidence="1">
    <location>
        <begin position="18"/>
        <end position="108"/>
    </location>
</feature>
<sequence length="108" mass="11378">MVIVLLWFLAMKNVAIAGLGVTYIRSTGEHAPATIVGPSTRLERVSIPYPLMGSKDTRTMLNFAAARPDAIALPDNDGASVSTSGLNMLYPQNGPCPCKAIRSQSSGS</sequence>
<organism evidence="2">
    <name type="scientific">Eutreptiella gymnastica</name>
    <dbReference type="NCBI Taxonomy" id="73025"/>
    <lineage>
        <taxon>Eukaryota</taxon>
        <taxon>Discoba</taxon>
        <taxon>Euglenozoa</taxon>
        <taxon>Euglenida</taxon>
        <taxon>Spirocuta</taxon>
        <taxon>Euglenophyceae</taxon>
        <taxon>Eutreptiales</taxon>
        <taxon>Eutreptiaceae</taxon>
        <taxon>Eutreptiella</taxon>
    </lineage>
</organism>
<dbReference type="EMBL" id="HBJA01102293">
    <property type="protein sequence ID" value="CAE0824025.1"/>
    <property type="molecule type" value="Transcribed_RNA"/>
</dbReference>
<reference evidence="2" key="1">
    <citation type="submission" date="2021-01" db="EMBL/GenBank/DDBJ databases">
        <authorList>
            <person name="Corre E."/>
            <person name="Pelletier E."/>
            <person name="Niang G."/>
            <person name="Scheremetjew M."/>
            <person name="Finn R."/>
            <person name="Kale V."/>
            <person name="Holt S."/>
            <person name="Cochrane G."/>
            <person name="Meng A."/>
            <person name="Brown T."/>
            <person name="Cohen L."/>
        </authorList>
    </citation>
    <scope>NUCLEOTIDE SEQUENCE</scope>
    <source>
        <strain evidence="2">CCMP1594</strain>
    </source>
</reference>
<dbReference type="AlphaFoldDB" id="A0A7S4LEI4"/>